<dbReference type="Gene3D" id="3.10.450.590">
    <property type="match status" value="1"/>
</dbReference>
<proteinExistence type="predicted"/>
<dbReference type="AlphaFoldDB" id="A0A4R2JDJ7"/>
<name>A0A4R2JDJ7_9PSEU</name>
<evidence type="ECO:0000313" key="2">
    <source>
        <dbReference type="EMBL" id="TCO54906.1"/>
    </source>
</evidence>
<protein>
    <submittedName>
        <fullName evidence="2">Uncharacterized protein DUF3887</fullName>
    </submittedName>
</protein>
<sequence length="179" mass="19274">MLDVVRTEPLPAVAMARAELERSEQALRDAVDHARERGHTWQEIGDVLGTTRQAAFQRFGRPVDPRTGAPMTGTALPGAADHAVELLGDIIEGEYEKARRDFDDKVRDGLSATQLAAAWAQMAGMVGAYESMGTPHAYPAGDYTIVDIPLSFEAGDLTGRVTYSTDGKVAGLHLIPRGK</sequence>
<organism evidence="2 3">
    <name type="scientific">Actinocrispum wychmicini</name>
    <dbReference type="NCBI Taxonomy" id="1213861"/>
    <lineage>
        <taxon>Bacteria</taxon>
        <taxon>Bacillati</taxon>
        <taxon>Actinomycetota</taxon>
        <taxon>Actinomycetes</taxon>
        <taxon>Pseudonocardiales</taxon>
        <taxon>Pseudonocardiaceae</taxon>
        <taxon>Actinocrispum</taxon>
    </lineage>
</organism>
<dbReference type="Pfam" id="PF13026">
    <property type="entry name" value="DUF3887"/>
    <property type="match status" value="1"/>
</dbReference>
<dbReference type="InterPro" id="IPR024981">
    <property type="entry name" value="DUF3887"/>
</dbReference>
<evidence type="ECO:0000313" key="3">
    <source>
        <dbReference type="Proteomes" id="UP000295680"/>
    </source>
</evidence>
<feature type="domain" description="DUF3887" evidence="1">
    <location>
        <begin position="83"/>
        <end position="172"/>
    </location>
</feature>
<accession>A0A4R2JDJ7</accession>
<keyword evidence="3" id="KW-1185">Reference proteome</keyword>
<dbReference type="EMBL" id="SLWS01000008">
    <property type="protein sequence ID" value="TCO54906.1"/>
    <property type="molecule type" value="Genomic_DNA"/>
</dbReference>
<dbReference type="Proteomes" id="UP000295680">
    <property type="component" value="Unassembled WGS sequence"/>
</dbReference>
<reference evidence="2 3" key="1">
    <citation type="submission" date="2019-03" db="EMBL/GenBank/DDBJ databases">
        <title>Genomic Encyclopedia of Type Strains, Phase IV (KMG-IV): sequencing the most valuable type-strain genomes for metagenomic binning, comparative biology and taxonomic classification.</title>
        <authorList>
            <person name="Goeker M."/>
        </authorList>
    </citation>
    <scope>NUCLEOTIDE SEQUENCE [LARGE SCALE GENOMIC DNA]</scope>
    <source>
        <strain evidence="2 3">DSM 45934</strain>
    </source>
</reference>
<evidence type="ECO:0000259" key="1">
    <source>
        <dbReference type="Pfam" id="PF13026"/>
    </source>
</evidence>
<comment type="caution">
    <text evidence="2">The sequence shown here is derived from an EMBL/GenBank/DDBJ whole genome shotgun (WGS) entry which is preliminary data.</text>
</comment>
<gene>
    <name evidence="2" type="ORF">EV192_108194</name>
</gene>